<dbReference type="eggNOG" id="ENOG502ZEZM">
    <property type="taxonomic scope" value="Bacteria"/>
</dbReference>
<proteinExistence type="predicted"/>
<dbReference type="Proteomes" id="UP000182124">
    <property type="component" value="Unassembled WGS sequence"/>
</dbReference>
<dbReference type="AlphaFoldDB" id="A0A1G4VX18"/>
<sequence>MKNLYILKTIKTLLCCSLFIFLGCEEETNTDDYNDGGGSGGSSLTNTIWRGSEDTNTYLKFTSSTVTKCYSGNEVATGTYNSNSITFVVPANGETLVFPLSTYSDHIVVGVPAGFENEFDPEAYYPSSTYPCGGGGGGGDTTGNITFWTQSDHGCGPISVTISNGQTGTINSYFTNGLTNCGTSGCANFTLPAGNYSYTATCSGYTWSNSFTITAGSCSLKKLIL</sequence>
<name>A0A1G4VX18_9FLAO</name>
<evidence type="ECO:0000313" key="2">
    <source>
        <dbReference type="Proteomes" id="UP000182124"/>
    </source>
</evidence>
<dbReference type="EMBL" id="FMTY01000004">
    <property type="protein sequence ID" value="SCX13257.1"/>
    <property type="molecule type" value="Genomic_DNA"/>
</dbReference>
<gene>
    <name evidence="1" type="ORF">SAMN02927925_01932</name>
</gene>
<protein>
    <submittedName>
        <fullName evidence="1">Uncharacterized protein</fullName>
    </submittedName>
</protein>
<organism evidence="1 2">
    <name type="scientific">Flavobacterium saliperosum</name>
    <dbReference type="NCBI Taxonomy" id="329186"/>
    <lineage>
        <taxon>Bacteria</taxon>
        <taxon>Pseudomonadati</taxon>
        <taxon>Bacteroidota</taxon>
        <taxon>Flavobacteriia</taxon>
        <taxon>Flavobacteriales</taxon>
        <taxon>Flavobacteriaceae</taxon>
        <taxon>Flavobacterium</taxon>
    </lineage>
</organism>
<dbReference type="PROSITE" id="PS51257">
    <property type="entry name" value="PROKAR_LIPOPROTEIN"/>
    <property type="match status" value="1"/>
</dbReference>
<reference evidence="1 2" key="1">
    <citation type="submission" date="2016-10" db="EMBL/GenBank/DDBJ databases">
        <authorList>
            <person name="de Groot N.N."/>
        </authorList>
    </citation>
    <scope>NUCLEOTIDE SEQUENCE [LARGE SCALE GENOMIC DNA]</scope>
    <source>
        <strain evidence="1 2">CGMCC 1.3801</strain>
    </source>
</reference>
<dbReference type="RefSeq" id="WP_023576047.1">
    <property type="nucleotide sequence ID" value="NZ_CBCSBQ010000001.1"/>
</dbReference>
<evidence type="ECO:0000313" key="1">
    <source>
        <dbReference type="EMBL" id="SCX13257.1"/>
    </source>
</evidence>
<accession>A0A1G4VX18</accession>